<name>A0A380DI80_STAAU</name>
<evidence type="ECO:0000313" key="6">
    <source>
        <dbReference type="Proteomes" id="UP000255091"/>
    </source>
</evidence>
<evidence type="ECO:0000256" key="3">
    <source>
        <dbReference type="ARBA" id="ARBA00022989"/>
    </source>
</evidence>
<dbReference type="EMBL" id="UHAP01000001">
    <property type="protein sequence ID" value="SUK29608.1"/>
    <property type="molecule type" value="Genomic_DNA"/>
</dbReference>
<keyword evidence="4" id="KW-0472">Membrane</keyword>
<organism evidence="5 6">
    <name type="scientific">Staphylococcus aureus</name>
    <dbReference type="NCBI Taxonomy" id="1280"/>
    <lineage>
        <taxon>Bacteria</taxon>
        <taxon>Bacillati</taxon>
        <taxon>Bacillota</taxon>
        <taxon>Bacilli</taxon>
        <taxon>Bacillales</taxon>
        <taxon>Staphylococcaceae</taxon>
        <taxon>Staphylococcus</taxon>
    </lineage>
</organism>
<protein>
    <submittedName>
        <fullName evidence="5">LrgA-associated membrane protein LrgB</fullName>
    </submittedName>
</protein>
<dbReference type="Proteomes" id="UP000255091">
    <property type="component" value="Unassembled WGS sequence"/>
</dbReference>
<dbReference type="InterPro" id="IPR007300">
    <property type="entry name" value="CidB/LrgB"/>
</dbReference>
<dbReference type="AlphaFoldDB" id="A0A380DI80"/>
<sequence>MVFGVAFLYLTGIPYKTYKIGGDIIYFFLEPATICFAIPLYKKREVLVKHWHRIIGGIGIVQL</sequence>
<proteinExistence type="predicted"/>
<keyword evidence="3" id="KW-1133">Transmembrane helix</keyword>
<dbReference type="Pfam" id="PF04172">
    <property type="entry name" value="LrgB"/>
    <property type="match status" value="1"/>
</dbReference>
<evidence type="ECO:0000256" key="2">
    <source>
        <dbReference type="ARBA" id="ARBA00022692"/>
    </source>
</evidence>
<dbReference type="GO" id="GO:0016020">
    <property type="term" value="C:membrane"/>
    <property type="evidence" value="ECO:0007669"/>
    <property type="project" value="UniProtKB-SubCell"/>
</dbReference>
<evidence type="ECO:0000256" key="4">
    <source>
        <dbReference type="ARBA" id="ARBA00023136"/>
    </source>
</evidence>
<reference evidence="5 6" key="1">
    <citation type="submission" date="2018-06" db="EMBL/GenBank/DDBJ databases">
        <authorList>
            <consortium name="Pathogen Informatics"/>
            <person name="Doyle S."/>
        </authorList>
    </citation>
    <scope>NUCLEOTIDE SEQUENCE [LARGE SCALE GENOMIC DNA]</scope>
    <source>
        <strain evidence="5 6">NCTC6133</strain>
    </source>
</reference>
<evidence type="ECO:0000256" key="1">
    <source>
        <dbReference type="ARBA" id="ARBA00004141"/>
    </source>
</evidence>
<gene>
    <name evidence="5" type="primary">lrgB_1</name>
    <name evidence="5" type="ORF">NCTC6133_00277</name>
</gene>
<evidence type="ECO:0000313" key="5">
    <source>
        <dbReference type="EMBL" id="SUK29608.1"/>
    </source>
</evidence>
<keyword evidence="2" id="KW-0812">Transmembrane</keyword>
<accession>A0A380DI80</accession>
<comment type="subcellular location">
    <subcellularLocation>
        <location evidence="1">Membrane</location>
        <topology evidence="1">Multi-pass membrane protein</topology>
    </subcellularLocation>
</comment>